<dbReference type="EMBL" id="AP024238">
    <property type="protein sequence ID" value="BCO27963.1"/>
    <property type="molecule type" value="Genomic_DNA"/>
</dbReference>
<name>A0ABM7MNS1_9BURK</name>
<gene>
    <name evidence="1" type="ORF">MIZ03_2856</name>
</gene>
<reference evidence="1 2" key="1">
    <citation type="journal article" date="2021" name="Microbiol. Spectr.">
        <title>A Single Bacterium Capable of Oxidation and Reduction of Iron at Circumneutral pH.</title>
        <authorList>
            <person name="Kato S."/>
            <person name="Ohkuma M."/>
        </authorList>
    </citation>
    <scope>NUCLEOTIDE SEQUENCE [LARGE SCALE GENOMIC DNA]</scope>
    <source>
        <strain evidence="1 2">MIZ03</strain>
    </source>
</reference>
<protein>
    <submittedName>
        <fullName evidence="1">Uncharacterized protein</fullName>
    </submittedName>
</protein>
<evidence type="ECO:0000313" key="2">
    <source>
        <dbReference type="Proteomes" id="UP000824366"/>
    </source>
</evidence>
<accession>A0ABM7MNS1</accession>
<dbReference type="Proteomes" id="UP000824366">
    <property type="component" value="Chromosome"/>
</dbReference>
<evidence type="ECO:0000313" key="1">
    <source>
        <dbReference type="EMBL" id="BCO27963.1"/>
    </source>
</evidence>
<organism evidence="1 2">
    <name type="scientific">Rhodoferax lithotrophicus</name>
    <dbReference type="NCBI Taxonomy" id="2798804"/>
    <lineage>
        <taxon>Bacteria</taxon>
        <taxon>Pseudomonadati</taxon>
        <taxon>Pseudomonadota</taxon>
        <taxon>Betaproteobacteria</taxon>
        <taxon>Burkholderiales</taxon>
        <taxon>Comamonadaceae</taxon>
        <taxon>Rhodoferax</taxon>
    </lineage>
</organism>
<sequence length="56" mass="6091">MQAVPPKAQEPALLAMNAQAKGLTHALQKAFPNWREAAFNAVHRRSKPASPGESLR</sequence>
<proteinExistence type="predicted"/>
<keyword evidence="2" id="KW-1185">Reference proteome</keyword>